<accession>A0ABW5W8T5</accession>
<dbReference type="Proteomes" id="UP001597478">
    <property type="component" value="Unassembled WGS sequence"/>
</dbReference>
<organism evidence="1 2">
    <name type="scientific">Prauserella oleivorans</name>
    <dbReference type="NCBI Taxonomy" id="1478153"/>
    <lineage>
        <taxon>Bacteria</taxon>
        <taxon>Bacillati</taxon>
        <taxon>Actinomycetota</taxon>
        <taxon>Actinomycetes</taxon>
        <taxon>Pseudonocardiales</taxon>
        <taxon>Pseudonocardiaceae</taxon>
        <taxon>Prauserella</taxon>
    </lineage>
</organism>
<evidence type="ECO:0000313" key="1">
    <source>
        <dbReference type="EMBL" id="MFD2800383.1"/>
    </source>
</evidence>
<sequence length="47" mass="5141">MLVAAAHWPVPFTAVNGISSRVLTLTLRKLRRDGPLVRAVHPTPPVE</sequence>
<reference evidence="2" key="1">
    <citation type="journal article" date="2019" name="Int. J. Syst. Evol. Microbiol.">
        <title>The Global Catalogue of Microorganisms (GCM) 10K type strain sequencing project: providing services to taxonomists for standard genome sequencing and annotation.</title>
        <authorList>
            <consortium name="The Broad Institute Genomics Platform"/>
            <consortium name="The Broad Institute Genome Sequencing Center for Infectious Disease"/>
            <person name="Wu L."/>
            <person name="Ma J."/>
        </authorList>
    </citation>
    <scope>NUCLEOTIDE SEQUENCE [LARGE SCALE GENOMIC DNA]</scope>
    <source>
        <strain evidence="2">IBRC-M 10906</strain>
    </source>
</reference>
<proteinExistence type="predicted"/>
<name>A0ABW5W8T5_9PSEU</name>
<dbReference type="Gene3D" id="1.10.10.10">
    <property type="entry name" value="Winged helix-like DNA-binding domain superfamily/Winged helix DNA-binding domain"/>
    <property type="match status" value="1"/>
</dbReference>
<gene>
    <name evidence="1" type="ORF">ACFS2C_13350</name>
</gene>
<evidence type="ECO:0000313" key="2">
    <source>
        <dbReference type="Proteomes" id="UP001597478"/>
    </source>
</evidence>
<dbReference type="EMBL" id="JBHUOF010000015">
    <property type="protein sequence ID" value="MFD2800383.1"/>
    <property type="molecule type" value="Genomic_DNA"/>
</dbReference>
<dbReference type="RefSeq" id="WP_377393939.1">
    <property type="nucleotide sequence ID" value="NZ_JBHSAN010000047.1"/>
</dbReference>
<protein>
    <submittedName>
        <fullName evidence="1">Uncharacterized protein</fullName>
    </submittedName>
</protein>
<keyword evidence="2" id="KW-1185">Reference proteome</keyword>
<dbReference type="InterPro" id="IPR036388">
    <property type="entry name" value="WH-like_DNA-bd_sf"/>
</dbReference>
<comment type="caution">
    <text evidence="1">The sequence shown here is derived from an EMBL/GenBank/DDBJ whole genome shotgun (WGS) entry which is preliminary data.</text>
</comment>